<dbReference type="Pfam" id="PF00106">
    <property type="entry name" value="adh_short"/>
    <property type="match status" value="2"/>
</dbReference>
<gene>
    <name evidence="4" type="ORF">PPYR_06984</name>
</gene>
<dbReference type="InterPro" id="IPR036291">
    <property type="entry name" value="NAD(P)-bd_dom_sf"/>
</dbReference>
<dbReference type="CDD" id="cd05327">
    <property type="entry name" value="retinol-DH_like_SDR_c_like"/>
    <property type="match status" value="1"/>
</dbReference>
<proteinExistence type="inferred from homology"/>
<accession>A0A5N4AP61</accession>
<sequence>MILVDVLLCLIFLKLFLKVKVRRDKSTQCLVGKTTIVTGANTGIGYWTALEFAKRGAKVIIACRDRVQGENAREKIIAATGNANVRVVIIDFRSLLSVRQFASEIRSTETRLDILVNNAAAMKLGRKTTDDGFNVTMQVNYFGPYLLTILLLDLMKRSAPSRIINVACVGVCSPHVNPKNLNDYPTGRCPEMVNYANSKLCLMLFTNELARRLRRCEVTVNSVHPGAVDSNLLRNANCCLWSPVLLLKCLCFKTPEEGSQTILHVALSEEARNVSGRYFSNCKTEWKCFTPKDAYDSCLARDVWETTEDLLHLTKYERVPNPY</sequence>
<dbReference type="EMBL" id="VVIM01000005">
    <property type="protein sequence ID" value="KAB0799104.1"/>
    <property type="molecule type" value="Genomic_DNA"/>
</dbReference>
<dbReference type="PRINTS" id="PR00080">
    <property type="entry name" value="SDRFAMILY"/>
</dbReference>
<dbReference type="InterPro" id="IPR002347">
    <property type="entry name" value="SDR_fam"/>
</dbReference>
<dbReference type="Proteomes" id="UP000327044">
    <property type="component" value="Unassembled WGS sequence"/>
</dbReference>
<keyword evidence="3" id="KW-0732">Signal</keyword>
<dbReference type="SUPFAM" id="SSF51735">
    <property type="entry name" value="NAD(P)-binding Rossmann-fold domains"/>
    <property type="match status" value="1"/>
</dbReference>
<protein>
    <submittedName>
        <fullName evidence="4">Uncharacterized protein</fullName>
    </submittedName>
</protein>
<name>A0A5N4AP61_PHOPY</name>
<evidence type="ECO:0000256" key="3">
    <source>
        <dbReference type="SAM" id="SignalP"/>
    </source>
</evidence>
<evidence type="ECO:0000313" key="4">
    <source>
        <dbReference type="EMBL" id="KAB0799104.1"/>
    </source>
</evidence>
<dbReference type="InParanoid" id="A0A5N4AP61"/>
<keyword evidence="1" id="KW-0560">Oxidoreductase</keyword>
<dbReference type="Gene3D" id="3.40.50.720">
    <property type="entry name" value="NAD(P)-binding Rossmann-like Domain"/>
    <property type="match status" value="1"/>
</dbReference>
<reference evidence="4 5" key="1">
    <citation type="journal article" date="2018" name="Elife">
        <title>Firefly genomes illuminate parallel origins of bioluminescence in beetles.</title>
        <authorList>
            <person name="Fallon T.R."/>
            <person name="Lower S.E."/>
            <person name="Chang C.H."/>
            <person name="Bessho-Uehara M."/>
            <person name="Martin G.J."/>
            <person name="Bewick A.J."/>
            <person name="Behringer M."/>
            <person name="Debat H.J."/>
            <person name="Wong I."/>
            <person name="Day J.C."/>
            <person name="Suvorov A."/>
            <person name="Silva C.J."/>
            <person name="Stanger-Hall K.F."/>
            <person name="Hall D.W."/>
            <person name="Schmitz R.J."/>
            <person name="Nelson D.R."/>
            <person name="Lewis S.M."/>
            <person name="Shigenobu S."/>
            <person name="Bybee S.M."/>
            <person name="Larracuente A.M."/>
            <person name="Oba Y."/>
            <person name="Weng J.K."/>
        </authorList>
    </citation>
    <scope>NUCLEOTIDE SEQUENCE [LARGE SCALE GENOMIC DNA]</scope>
    <source>
        <strain evidence="4">1611_PpyrPB1</strain>
        <tissue evidence="4">Whole body</tissue>
    </source>
</reference>
<evidence type="ECO:0000256" key="2">
    <source>
        <dbReference type="RuleBase" id="RU000363"/>
    </source>
</evidence>
<feature type="signal peptide" evidence="3">
    <location>
        <begin position="1"/>
        <end position="21"/>
    </location>
</feature>
<comment type="caution">
    <text evidence="4">The sequence shown here is derived from an EMBL/GenBank/DDBJ whole genome shotgun (WGS) entry which is preliminary data.</text>
</comment>
<evidence type="ECO:0000313" key="5">
    <source>
        <dbReference type="Proteomes" id="UP000327044"/>
    </source>
</evidence>
<evidence type="ECO:0000256" key="1">
    <source>
        <dbReference type="ARBA" id="ARBA00023002"/>
    </source>
</evidence>
<comment type="similarity">
    <text evidence="2">Belongs to the short-chain dehydrogenases/reductases (SDR) family.</text>
</comment>
<dbReference type="PANTHER" id="PTHR43157">
    <property type="entry name" value="PHOSPHATIDYLINOSITOL-GLYCAN BIOSYNTHESIS CLASS F PROTEIN-RELATED"/>
    <property type="match status" value="1"/>
</dbReference>
<dbReference type="AlphaFoldDB" id="A0A5N4AP61"/>
<dbReference type="PRINTS" id="PR00081">
    <property type="entry name" value="GDHRDH"/>
</dbReference>
<keyword evidence="5" id="KW-1185">Reference proteome</keyword>
<dbReference type="OrthoDB" id="191139at2759"/>
<dbReference type="GO" id="GO:0016491">
    <property type="term" value="F:oxidoreductase activity"/>
    <property type="evidence" value="ECO:0007669"/>
    <property type="project" value="UniProtKB-KW"/>
</dbReference>
<organism evidence="4 5">
    <name type="scientific">Photinus pyralis</name>
    <name type="common">Common eastern firefly</name>
    <name type="synonym">Lampyris pyralis</name>
    <dbReference type="NCBI Taxonomy" id="7054"/>
    <lineage>
        <taxon>Eukaryota</taxon>
        <taxon>Metazoa</taxon>
        <taxon>Ecdysozoa</taxon>
        <taxon>Arthropoda</taxon>
        <taxon>Hexapoda</taxon>
        <taxon>Insecta</taxon>
        <taxon>Pterygota</taxon>
        <taxon>Neoptera</taxon>
        <taxon>Endopterygota</taxon>
        <taxon>Coleoptera</taxon>
        <taxon>Polyphaga</taxon>
        <taxon>Elateriformia</taxon>
        <taxon>Elateroidea</taxon>
        <taxon>Lampyridae</taxon>
        <taxon>Lampyrinae</taxon>
        <taxon>Photinus</taxon>
    </lineage>
</organism>
<feature type="chain" id="PRO_5024458757" evidence="3">
    <location>
        <begin position="22"/>
        <end position="323"/>
    </location>
</feature>
<dbReference type="PANTHER" id="PTHR43157:SF31">
    <property type="entry name" value="PHOSPHATIDYLINOSITOL-GLYCAN BIOSYNTHESIS CLASS F PROTEIN"/>
    <property type="match status" value="1"/>
</dbReference>